<dbReference type="EMBL" id="CAMPGE010024618">
    <property type="protein sequence ID" value="CAI2382440.1"/>
    <property type="molecule type" value="Genomic_DNA"/>
</dbReference>
<feature type="region of interest" description="Disordered" evidence="1">
    <location>
        <begin position="532"/>
        <end position="552"/>
    </location>
</feature>
<sequence length="578" mass="67084">MLWKRNDTSKSVNTVVSDILNDKSPVSLNTTDFSFAFNAFILGDENFDFNNNQYFNIELFQWIKQPDTGELISANIPYEKCGTNLFQYYNQTEVKKLGIQDYLCPLSRDYIVQGNSLSTDFIYLEFNIVKCTVACPADLEDKISRLRVEIPFVNTYFDFDDYASPVKTYIDGRLVVDMLPGYVKRDDVFIQNNEAEIQDSYFAYQPGGSKKEFVEIHRVDSRLAVQIDAVDNSIYKLLFVKDAETKSYERQVFSLLEVTGNIGGLFEILERTGGFLVALFSGRMFLFSILTKLYHVEDPEDQPKGDDDNKNKVQEDLNDGSSHVSKNSGVNLIKPKDVLSEKAHKAMKRRMRYDWKISDFVYNFFSPITWLLCGWWMKKNRFNANTRMKLYEKGEAKFLNEFDAVYYARCMRNLNTLVGSLMDDSERFMITYQKTNCISADGETESSYSDDNYDDVPKMFAKAKKKQHKTKVDDFMEEYKKETWTSKDYRLLNGVLSHEQLTNKQLSELQDDRDSTKLYQDNECVGIGNISNLSNKLPKEEPKMPSATRPPQYNLNMMIQHSSNRLNRNSSILEDDEY</sequence>
<evidence type="ECO:0000256" key="1">
    <source>
        <dbReference type="SAM" id="MobiDB-lite"/>
    </source>
</evidence>
<gene>
    <name evidence="2" type="ORF">ECRASSUSDP1_LOCUS23913</name>
</gene>
<feature type="compositionally biased region" description="Polar residues" evidence="1">
    <location>
        <begin position="319"/>
        <end position="329"/>
    </location>
</feature>
<dbReference type="GO" id="GO:0005634">
    <property type="term" value="C:nucleus"/>
    <property type="evidence" value="ECO:0007669"/>
    <property type="project" value="TreeGrafter"/>
</dbReference>
<evidence type="ECO:0000313" key="3">
    <source>
        <dbReference type="Proteomes" id="UP001295684"/>
    </source>
</evidence>
<proteinExistence type="predicted"/>
<organism evidence="2 3">
    <name type="scientific">Euplotes crassus</name>
    <dbReference type="NCBI Taxonomy" id="5936"/>
    <lineage>
        <taxon>Eukaryota</taxon>
        <taxon>Sar</taxon>
        <taxon>Alveolata</taxon>
        <taxon>Ciliophora</taxon>
        <taxon>Intramacronucleata</taxon>
        <taxon>Spirotrichea</taxon>
        <taxon>Hypotrichia</taxon>
        <taxon>Euplotida</taxon>
        <taxon>Euplotidae</taxon>
        <taxon>Moneuplotes</taxon>
    </lineage>
</organism>
<feature type="compositionally biased region" description="Basic and acidic residues" evidence="1">
    <location>
        <begin position="300"/>
        <end position="315"/>
    </location>
</feature>
<protein>
    <submittedName>
        <fullName evidence="2">Uncharacterized protein</fullName>
    </submittedName>
</protein>
<dbReference type="PANTHER" id="PTHR31398:SF0">
    <property type="entry name" value="MEIOTIC NUCLEAR DIVISION PROTEIN 1 HOMOLOG"/>
    <property type="match status" value="1"/>
</dbReference>
<evidence type="ECO:0000313" key="2">
    <source>
        <dbReference type="EMBL" id="CAI2382440.1"/>
    </source>
</evidence>
<keyword evidence="3" id="KW-1185">Reference proteome</keyword>
<reference evidence="2" key="1">
    <citation type="submission" date="2023-07" db="EMBL/GenBank/DDBJ databases">
        <authorList>
            <consortium name="AG Swart"/>
            <person name="Singh M."/>
            <person name="Singh A."/>
            <person name="Seah K."/>
            <person name="Emmerich C."/>
        </authorList>
    </citation>
    <scope>NUCLEOTIDE SEQUENCE</scope>
    <source>
        <strain evidence="2">DP1</strain>
    </source>
</reference>
<name>A0AAD1Y0D1_EUPCR</name>
<feature type="region of interest" description="Disordered" evidence="1">
    <location>
        <begin position="300"/>
        <end position="329"/>
    </location>
</feature>
<dbReference type="AlphaFoldDB" id="A0AAD1Y0D1"/>
<dbReference type="Proteomes" id="UP001295684">
    <property type="component" value="Unassembled WGS sequence"/>
</dbReference>
<accession>A0AAD1Y0D1</accession>
<dbReference type="GO" id="GO:0007131">
    <property type="term" value="P:reciprocal meiotic recombination"/>
    <property type="evidence" value="ECO:0007669"/>
    <property type="project" value="TreeGrafter"/>
</dbReference>
<dbReference type="PANTHER" id="PTHR31398">
    <property type="entry name" value="MEIOTIC NUCLEAR DIVISION PROTEIN 1 HOMOLOG"/>
    <property type="match status" value="1"/>
</dbReference>
<comment type="caution">
    <text evidence="2">The sequence shown here is derived from an EMBL/GenBank/DDBJ whole genome shotgun (WGS) entry which is preliminary data.</text>
</comment>